<reference evidence="1 2" key="1">
    <citation type="submission" date="2015-07" db="EMBL/GenBank/DDBJ databases">
        <title>The genome of Dufourea novaeangliae.</title>
        <authorList>
            <person name="Pan H."/>
            <person name="Kapheim K."/>
        </authorList>
    </citation>
    <scope>NUCLEOTIDE SEQUENCE [LARGE SCALE GENOMIC DNA]</scope>
    <source>
        <strain evidence="1">0120121106</strain>
        <tissue evidence="1">Whole body</tissue>
    </source>
</reference>
<protein>
    <submittedName>
        <fullName evidence="1">Uncharacterized protein</fullName>
    </submittedName>
</protein>
<name>A0A154PFF6_DUFNO</name>
<accession>A0A154PFF6</accession>
<dbReference type="EMBL" id="KQ434892">
    <property type="protein sequence ID" value="KZC10547.1"/>
    <property type="molecule type" value="Genomic_DNA"/>
</dbReference>
<dbReference type="STRING" id="178035.A0A154PFF6"/>
<evidence type="ECO:0000313" key="2">
    <source>
        <dbReference type="Proteomes" id="UP000076502"/>
    </source>
</evidence>
<organism evidence="1 2">
    <name type="scientific">Dufourea novaeangliae</name>
    <name type="common">Sweat bee</name>
    <dbReference type="NCBI Taxonomy" id="178035"/>
    <lineage>
        <taxon>Eukaryota</taxon>
        <taxon>Metazoa</taxon>
        <taxon>Ecdysozoa</taxon>
        <taxon>Arthropoda</taxon>
        <taxon>Hexapoda</taxon>
        <taxon>Insecta</taxon>
        <taxon>Pterygota</taxon>
        <taxon>Neoptera</taxon>
        <taxon>Endopterygota</taxon>
        <taxon>Hymenoptera</taxon>
        <taxon>Apocrita</taxon>
        <taxon>Aculeata</taxon>
        <taxon>Apoidea</taxon>
        <taxon>Anthophila</taxon>
        <taxon>Halictidae</taxon>
        <taxon>Rophitinae</taxon>
        <taxon>Dufourea</taxon>
    </lineage>
</organism>
<gene>
    <name evidence="1" type="ORF">WN55_01984</name>
</gene>
<proteinExistence type="predicted"/>
<dbReference type="Proteomes" id="UP000076502">
    <property type="component" value="Unassembled WGS sequence"/>
</dbReference>
<dbReference type="OrthoDB" id="10248373at2759"/>
<dbReference type="OMA" id="ATEAYEC"/>
<sequence>MDELNEFYKKIQTYLMKKNQECGELQFLKMRATSESIGHIDDICISILNIFQTHSIPTKEKALTNNEKCVLSYTYLLLNTKFKNQERLGEDIVSGHLVDMCPPLSPYLFVQILWSLEYEKILIQSLLYMPVDLFTEVLDIVSKCIEELPFPKSLNTVYHIISITYTKVIKLKEVSVQSQNLEETIENLLTAFQEFLLLLTKPKFIPSSDLSNLKCCERYGIILKQLISTIRNCLEQKIQGVTMSGDVEKLLNITFGREPYKKCEDTLLEDVIATLNEHLMDLLSRKLKEITCQIYINWAEIDDEDNKMISLQRSIGNESYYLIECIKNNEQLSQNDQLIECLQHFSSKPDPSQSSFVLSLQELCCAISEGKKELMKELLCRYKEWDRSILDFVYTNKSLLENKDCLNLLEYLTYVLVQPIEEEFKELSYTIVTKILSSQNVTDIYEIVMMYLTKHDGKNHLESPHTEEAFNNFIARNSNLQISTNLKIVLLFSLKNLALILSILLKITIGFPRYENIMISAKDMLLLSPLMQIRKDNDEKFLTSILRTICLENKEWNGKKFMNFIKVALENSVIDVHDLMNNVFIPYLEEDSFNVSNINSVLDHIRKLQARCTNDTNIKGLTIALAKRMSFLRKSTTISKYLSNEIFSQITRILKYFLEIKSYRISASAKKEIIDGIKTVIEPIDKLHFASLWQLSQNSVSVVNIVEDYERRCFIVINRLKEDPKTLARLRTYLSDLGLLREDFLRHLILRSTEEEYRRLGSELTVIFWFAFGWNDELEAFNHFLRLTIEACCLSLEYPCIGGSDLFAFLLKSITRFCKLFVLLEGMNDQERVYESLIENFHQLDGSIKQSPYVNWYANCLESFDSNTQHNSENHLEEVLNNLNRFSDQCLEFNYRYTEETSMISHTPKMSNFYLIHQVISACMNVPATEAYECIKRMNELFFPN</sequence>
<dbReference type="AlphaFoldDB" id="A0A154PFF6"/>
<keyword evidence="2" id="KW-1185">Reference proteome</keyword>
<evidence type="ECO:0000313" key="1">
    <source>
        <dbReference type="EMBL" id="KZC10547.1"/>
    </source>
</evidence>